<keyword evidence="2" id="KW-0378">Hydrolase</keyword>
<dbReference type="InterPro" id="IPR002909">
    <property type="entry name" value="IPT_dom"/>
</dbReference>
<evidence type="ECO:0000313" key="3">
    <source>
        <dbReference type="Proteomes" id="UP000594463"/>
    </source>
</evidence>
<feature type="domain" description="IPT/TIG" evidence="1">
    <location>
        <begin position="18"/>
        <end position="91"/>
    </location>
</feature>
<dbReference type="EC" id="3.2.1.133" evidence="2"/>
<dbReference type="InterPro" id="IPR017803">
    <property type="entry name" value="CHP03437_C"/>
</dbReference>
<organism evidence="2 3">
    <name type="scientific">Atribacter laminatus</name>
    <dbReference type="NCBI Taxonomy" id="2847778"/>
    <lineage>
        <taxon>Bacteria</taxon>
        <taxon>Pseudomonadati</taxon>
        <taxon>Atribacterota</taxon>
        <taxon>Atribacteria</taxon>
        <taxon>Atribacterales</taxon>
        <taxon>Atribacteraceae</taxon>
        <taxon>Atribacter</taxon>
    </lineage>
</organism>
<evidence type="ECO:0000259" key="1">
    <source>
        <dbReference type="Pfam" id="PF01833"/>
    </source>
</evidence>
<dbReference type="InterPro" id="IPR014756">
    <property type="entry name" value="Ig_E-set"/>
</dbReference>
<dbReference type="Proteomes" id="UP000594463">
    <property type="component" value="Chromosome"/>
</dbReference>
<reference evidence="2 3" key="1">
    <citation type="journal article" date="2021" name="Nat. Commun.">
        <title>Isolation of a member of the candidate phylum Atribacteria reveals a unique cell membrane structure.</title>
        <authorList>
            <person name="Taiki K."/>
            <person name="Nobu M.K."/>
            <person name="Kusada H."/>
            <person name="Meng X.-Y."/>
            <person name="Hosoki N."/>
            <person name="Uematsu K."/>
            <person name="Yoshioka H."/>
            <person name="Kamagata Y."/>
            <person name="Tamaki H."/>
        </authorList>
    </citation>
    <scope>NUCLEOTIDE SEQUENCE [LARGE SCALE GENOMIC DNA]</scope>
    <source>
        <strain evidence="2 3">RT761</strain>
    </source>
</reference>
<protein>
    <submittedName>
        <fullName evidence="2">Maltogenic alpha-amylase</fullName>
        <ecNumber evidence="2">3.2.1.133</ecNumber>
    </submittedName>
</protein>
<dbReference type="Gene3D" id="2.60.40.10">
    <property type="entry name" value="Immunoglobulins"/>
    <property type="match status" value="1"/>
</dbReference>
<dbReference type="InterPro" id="IPR013783">
    <property type="entry name" value="Ig-like_fold"/>
</dbReference>
<name>A0A7T1AJT3_ATRLM</name>
<dbReference type="GO" id="GO:0043897">
    <property type="term" value="F:glucan 1,4-alpha-maltohydrolase activity"/>
    <property type="evidence" value="ECO:0007669"/>
    <property type="project" value="UniProtKB-EC"/>
</dbReference>
<evidence type="ECO:0000313" key="2">
    <source>
        <dbReference type="EMBL" id="QPM67239.1"/>
    </source>
</evidence>
<dbReference type="AlphaFoldDB" id="A0A7T1AJT3"/>
<dbReference type="NCBIfam" id="TIGR03437">
    <property type="entry name" value="Soli_cterm"/>
    <property type="match status" value="1"/>
</dbReference>
<dbReference type="SUPFAM" id="SSF81296">
    <property type="entry name" value="E set domains"/>
    <property type="match status" value="1"/>
</dbReference>
<keyword evidence="2" id="KW-0326">Glycosidase</keyword>
<dbReference type="EMBL" id="CP065383">
    <property type="protein sequence ID" value="QPM67239.1"/>
    <property type="molecule type" value="Genomic_DNA"/>
</dbReference>
<accession>A0A7T1AJT3</accession>
<dbReference type="RefSeq" id="WP_218112456.1">
    <property type="nucleotide sequence ID" value="NZ_CP065383.1"/>
</dbReference>
<proteinExistence type="predicted"/>
<keyword evidence="3" id="KW-1185">Reference proteome</keyword>
<dbReference type="Pfam" id="PF01833">
    <property type="entry name" value="TIG"/>
    <property type="match status" value="1"/>
</dbReference>
<gene>
    <name evidence="2" type="primary">amyM_1</name>
    <name evidence="2" type="ORF">RT761_00438</name>
</gene>
<dbReference type="KEGG" id="alam:RT761_00438"/>
<sequence length="105" mass="10700">MFLIGCTKTPAPTSVPLSITNINPNCGAPGATIIITGTSFGDTQGSSVVTFNGVPAVVTSWSNTQISALVPNGAITGNVLVTVNGVNSNGIWFTIPCYTHVAHII</sequence>